<dbReference type="GO" id="GO:0002188">
    <property type="term" value="P:translation reinitiation"/>
    <property type="evidence" value="ECO:0007669"/>
    <property type="project" value="TreeGrafter"/>
</dbReference>
<dbReference type="GO" id="GO:0043614">
    <property type="term" value="C:multi-eIF complex"/>
    <property type="evidence" value="ECO:0007669"/>
    <property type="project" value="TreeGrafter"/>
</dbReference>
<dbReference type="Proteomes" id="UP000236333">
    <property type="component" value="Unassembled WGS sequence"/>
</dbReference>
<dbReference type="InterPro" id="IPR027512">
    <property type="entry name" value="EIF3A"/>
</dbReference>
<comment type="caution">
    <text evidence="1">The sequence shown here is derived from an EMBL/GenBank/DDBJ whole genome shotgun (WGS) entry which is preliminary data.</text>
</comment>
<dbReference type="GO" id="GO:0003729">
    <property type="term" value="F:mRNA binding"/>
    <property type="evidence" value="ECO:0007669"/>
    <property type="project" value="TreeGrafter"/>
</dbReference>
<proteinExistence type="predicted"/>
<name>A0A2J7ZFF8_9CHLO</name>
<reference evidence="1 2" key="1">
    <citation type="journal article" date="2017" name="Mol. Biol. Evol.">
        <title>The 4-celled Tetrabaena socialis nuclear genome reveals the essential components for genetic control of cell number at the origin of multicellularity in the volvocine lineage.</title>
        <authorList>
            <person name="Featherston J."/>
            <person name="Arakaki Y."/>
            <person name="Hanschen E.R."/>
            <person name="Ferris P.J."/>
            <person name="Michod R.E."/>
            <person name="Olson B.J.S.C."/>
            <person name="Nozaki H."/>
            <person name="Durand P.M."/>
        </authorList>
    </citation>
    <scope>NUCLEOTIDE SEQUENCE [LARGE SCALE GENOMIC DNA]</scope>
    <source>
        <strain evidence="1 2">NIES-571</strain>
    </source>
</reference>
<dbReference type="OrthoDB" id="18884at2759"/>
<keyword evidence="1" id="KW-0648">Protein biosynthesis</keyword>
<keyword evidence="2" id="KW-1185">Reference proteome</keyword>
<dbReference type="AlphaFoldDB" id="A0A2J7ZFF8"/>
<gene>
    <name evidence="1" type="ORF">TSOC_015259</name>
</gene>
<dbReference type="GO" id="GO:0003743">
    <property type="term" value="F:translation initiation factor activity"/>
    <property type="evidence" value="ECO:0007669"/>
    <property type="project" value="UniProtKB-KW"/>
</dbReference>
<organism evidence="1 2">
    <name type="scientific">Tetrabaena socialis</name>
    <dbReference type="NCBI Taxonomy" id="47790"/>
    <lineage>
        <taxon>Eukaryota</taxon>
        <taxon>Viridiplantae</taxon>
        <taxon>Chlorophyta</taxon>
        <taxon>core chlorophytes</taxon>
        <taxon>Chlorophyceae</taxon>
        <taxon>CS clade</taxon>
        <taxon>Chlamydomonadales</taxon>
        <taxon>Tetrabaenaceae</taxon>
        <taxon>Tetrabaena</taxon>
    </lineage>
</organism>
<dbReference type="GO" id="GO:0071541">
    <property type="term" value="C:eukaryotic translation initiation factor 3 complex, eIF3m"/>
    <property type="evidence" value="ECO:0007669"/>
    <property type="project" value="TreeGrafter"/>
</dbReference>
<evidence type="ECO:0000313" key="2">
    <source>
        <dbReference type="Proteomes" id="UP000236333"/>
    </source>
</evidence>
<accession>A0A2J7ZFF8</accession>
<dbReference type="PANTHER" id="PTHR14005:SF0">
    <property type="entry name" value="EUKARYOTIC TRANSLATION INITIATION FACTOR 3 SUBUNIT A"/>
    <property type="match status" value="1"/>
</dbReference>
<dbReference type="GO" id="GO:0071540">
    <property type="term" value="C:eukaryotic translation initiation factor 3 complex, eIF3e"/>
    <property type="evidence" value="ECO:0007669"/>
    <property type="project" value="TreeGrafter"/>
</dbReference>
<feature type="non-terminal residue" evidence="1">
    <location>
        <position position="1"/>
    </location>
</feature>
<dbReference type="GO" id="GO:0001732">
    <property type="term" value="P:formation of cytoplasmic translation initiation complex"/>
    <property type="evidence" value="ECO:0007669"/>
    <property type="project" value="TreeGrafter"/>
</dbReference>
<protein>
    <submittedName>
        <fullName evidence="1">Eukaryotic translation initiation factor 3 subunit A</fullName>
    </submittedName>
</protein>
<dbReference type="EMBL" id="PGGS01004669">
    <property type="protein sequence ID" value="PNG98969.1"/>
    <property type="molecule type" value="Genomic_DNA"/>
</dbReference>
<feature type="non-terminal residue" evidence="1">
    <location>
        <position position="173"/>
    </location>
</feature>
<dbReference type="PANTHER" id="PTHR14005">
    <property type="entry name" value="EUKARYOTIC TRANSLATION INITIATION FACTOR 3, THETA SUBUNIT"/>
    <property type="match status" value="1"/>
</dbReference>
<keyword evidence="1" id="KW-0396">Initiation factor</keyword>
<evidence type="ECO:0000313" key="1">
    <source>
        <dbReference type="EMBL" id="PNG98969.1"/>
    </source>
</evidence>
<sequence>VKEGEKLEKGAVIKDLMSERIKEQQELERRMARFARNMDHLERARREEEAPYLESAWKERQEADRTYWENSQIEAARLHRQAWEVDIEEKKRLAYMMPDKDIFKGLIMQRREAEFQALRRERERRMAEMRTQRKYEREIARRKAYVTRCRSEVEARIKDMEEQRLKDIEAKKK</sequence>